<dbReference type="AlphaFoldDB" id="A0A8J3FS64"/>
<evidence type="ECO:0000313" key="3">
    <source>
        <dbReference type="Proteomes" id="UP000637578"/>
    </source>
</evidence>
<dbReference type="Proteomes" id="UP000637578">
    <property type="component" value="Unassembled WGS sequence"/>
</dbReference>
<dbReference type="NCBIfam" id="NF038175">
    <property type="entry name" value="IniB_NTERM"/>
    <property type="match status" value="1"/>
</dbReference>
<dbReference type="InterPro" id="IPR049709">
    <property type="entry name" value="IniB-like_N"/>
</dbReference>
<evidence type="ECO:0000313" key="2">
    <source>
        <dbReference type="EMBL" id="GGM33898.1"/>
    </source>
</evidence>
<dbReference type="RefSeq" id="WP_189052848.1">
    <property type="nucleotide sequence ID" value="NZ_BMMK01000001.1"/>
</dbReference>
<evidence type="ECO:0008006" key="4">
    <source>
        <dbReference type="Google" id="ProtNLM"/>
    </source>
</evidence>
<dbReference type="EMBL" id="BMMK01000001">
    <property type="protein sequence ID" value="GGM33898.1"/>
    <property type="molecule type" value="Genomic_DNA"/>
</dbReference>
<feature type="region of interest" description="Disordered" evidence="1">
    <location>
        <begin position="223"/>
        <end position="328"/>
    </location>
</feature>
<protein>
    <recommendedName>
        <fullName evidence="4">Dentin sialophosphoprotein</fullName>
    </recommendedName>
</protein>
<feature type="compositionally biased region" description="Low complexity" evidence="1">
    <location>
        <begin position="296"/>
        <end position="309"/>
    </location>
</feature>
<feature type="region of interest" description="Disordered" evidence="1">
    <location>
        <begin position="156"/>
        <end position="181"/>
    </location>
</feature>
<comment type="caution">
    <text evidence="2">The sequence shown here is derived from an EMBL/GenBank/DDBJ whole genome shotgun (WGS) entry which is preliminary data.</text>
</comment>
<feature type="compositionally biased region" description="Polar residues" evidence="1">
    <location>
        <begin position="318"/>
        <end position="328"/>
    </location>
</feature>
<reference evidence="2" key="2">
    <citation type="submission" date="2020-09" db="EMBL/GenBank/DDBJ databases">
        <authorList>
            <person name="Sun Q."/>
            <person name="Zhou Y."/>
        </authorList>
    </citation>
    <scope>NUCLEOTIDE SEQUENCE</scope>
    <source>
        <strain evidence="2">CGMCC 4.5737</strain>
    </source>
</reference>
<keyword evidence="3" id="KW-1185">Reference proteome</keyword>
<evidence type="ECO:0000256" key="1">
    <source>
        <dbReference type="SAM" id="MobiDB-lite"/>
    </source>
</evidence>
<organism evidence="2 3">
    <name type="scientific">Longimycelium tulufanense</name>
    <dbReference type="NCBI Taxonomy" id="907463"/>
    <lineage>
        <taxon>Bacteria</taxon>
        <taxon>Bacillati</taxon>
        <taxon>Actinomycetota</taxon>
        <taxon>Actinomycetes</taxon>
        <taxon>Pseudonocardiales</taxon>
        <taxon>Pseudonocardiaceae</taxon>
        <taxon>Longimycelium</taxon>
    </lineage>
</organism>
<proteinExistence type="predicted"/>
<feature type="compositionally biased region" description="Polar residues" evidence="1">
    <location>
        <begin position="280"/>
        <end position="295"/>
    </location>
</feature>
<sequence length="387" mass="39885">MGSSLLDFILNLLSNSSAQDEFRANPEKMLQDNGFGDLCAADVHDALPLVADQVQTMHNPAGIIDAPTLPTPPSPQPVGGESELAAAIKQIQYITQHYSYDSHDTNMDNSTHQNIWAGGDVHQTFDNDPVIASGPGAIAAGDDVNANSVSGHHNVVGDGNMVHNGDGPTNFGDGQANQVSGIKADDGSAVAVGGNATSSSTDNSIHVHAKDFGQGSVGNTTTGSYNATDSNNTTTSASYNTTTTSDSHDTSSSTTTTTSGPAPGGTTSDSTSETTTSVTADNDSPTVSTGDDSPVSSSANTNSQNTTTTGEDNHVPTVDSNNQDNSTRTEIQDSYNDIKQTGLVNVGDDVVGVEDNLNENQLLSDNNLLSGSNILDDPLNQNVVDVL</sequence>
<feature type="compositionally biased region" description="Low complexity" evidence="1">
    <location>
        <begin position="224"/>
        <end position="279"/>
    </location>
</feature>
<name>A0A8J3FS64_9PSEU</name>
<gene>
    <name evidence="2" type="ORF">GCM10012275_01640</name>
</gene>
<accession>A0A8J3FS64</accession>
<reference evidence="2" key="1">
    <citation type="journal article" date="2014" name="Int. J. Syst. Evol. Microbiol.">
        <title>Complete genome sequence of Corynebacterium casei LMG S-19264T (=DSM 44701T), isolated from a smear-ripened cheese.</title>
        <authorList>
            <consortium name="US DOE Joint Genome Institute (JGI-PGF)"/>
            <person name="Walter F."/>
            <person name="Albersmeier A."/>
            <person name="Kalinowski J."/>
            <person name="Ruckert C."/>
        </authorList>
    </citation>
    <scope>NUCLEOTIDE SEQUENCE</scope>
    <source>
        <strain evidence="2">CGMCC 4.5737</strain>
    </source>
</reference>